<evidence type="ECO:0000313" key="3">
    <source>
        <dbReference type="Proteomes" id="UP001177023"/>
    </source>
</evidence>
<protein>
    <submittedName>
        <fullName evidence="2">Uncharacterized protein</fullName>
    </submittedName>
</protein>
<evidence type="ECO:0000313" key="2">
    <source>
        <dbReference type="EMBL" id="CAJ0582194.1"/>
    </source>
</evidence>
<keyword evidence="3" id="KW-1185">Reference proteome</keyword>
<organism evidence="2 3">
    <name type="scientific">Mesorhabditis spiculigera</name>
    <dbReference type="NCBI Taxonomy" id="96644"/>
    <lineage>
        <taxon>Eukaryota</taxon>
        <taxon>Metazoa</taxon>
        <taxon>Ecdysozoa</taxon>
        <taxon>Nematoda</taxon>
        <taxon>Chromadorea</taxon>
        <taxon>Rhabditida</taxon>
        <taxon>Rhabditina</taxon>
        <taxon>Rhabditomorpha</taxon>
        <taxon>Rhabditoidea</taxon>
        <taxon>Rhabditidae</taxon>
        <taxon>Mesorhabditinae</taxon>
        <taxon>Mesorhabditis</taxon>
    </lineage>
</organism>
<feature type="compositionally biased region" description="Low complexity" evidence="1">
    <location>
        <begin position="177"/>
        <end position="190"/>
    </location>
</feature>
<feature type="compositionally biased region" description="Basic and acidic residues" evidence="1">
    <location>
        <begin position="345"/>
        <end position="363"/>
    </location>
</feature>
<feature type="compositionally biased region" description="Basic residues" evidence="1">
    <location>
        <begin position="364"/>
        <end position="386"/>
    </location>
</feature>
<dbReference type="Proteomes" id="UP001177023">
    <property type="component" value="Unassembled WGS sequence"/>
</dbReference>
<feature type="non-terminal residue" evidence="2">
    <location>
        <position position="386"/>
    </location>
</feature>
<sequence length="386" mass="43222">MKAILQVNPILMEVFGPERERNASYSGTASSALERLQRWVISGNTPSTAEPDRSQDILHKIRALVGSGPETPDQPPVAGQPSIMPVFDGQSVPSTSDLPLIPSLHTLNRRPIENVSQRNEAGLGTPAPTPYDLRREDLIKRREFHMDVIASLNKDIDELRIRERDIICREINLGQLEESGNSSDVSSEGSRTPSETDNVQCAQSTSEISPPESEHNAPGVAVVGEQTKSPTNMFSFDADIAETPIYYCQVGPMDGEVVGLKRIRFRAIDREKLHQFSLAMLGESENVDAAKQNQTEKSEKNEKAVEENPKARDDHKTGATPKPMEKKELPKPEEVIPCFIAPAEPLRRRVDRRSPEVYRQGRHDSRHRGYHYYNKRSPSRGGRRYS</sequence>
<dbReference type="AlphaFoldDB" id="A0AA36D9J3"/>
<feature type="compositionally biased region" description="Polar residues" evidence="1">
    <location>
        <begin position="191"/>
        <end position="208"/>
    </location>
</feature>
<gene>
    <name evidence="2" type="ORF">MSPICULIGERA_LOCUS20335</name>
</gene>
<feature type="compositionally biased region" description="Basic and acidic residues" evidence="1">
    <location>
        <begin position="294"/>
        <end position="334"/>
    </location>
</feature>
<reference evidence="2" key="1">
    <citation type="submission" date="2023-06" db="EMBL/GenBank/DDBJ databases">
        <authorList>
            <person name="Delattre M."/>
        </authorList>
    </citation>
    <scope>NUCLEOTIDE SEQUENCE</scope>
    <source>
        <strain evidence="2">AF72</strain>
    </source>
</reference>
<feature type="region of interest" description="Disordered" evidence="1">
    <location>
        <begin position="287"/>
        <end position="386"/>
    </location>
</feature>
<name>A0AA36D9J3_9BILA</name>
<comment type="caution">
    <text evidence="2">The sequence shown here is derived from an EMBL/GenBank/DDBJ whole genome shotgun (WGS) entry which is preliminary data.</text>
</comment>
<accession>A0AA36D9J3</accession>
<dbReference type="EMBL" id="CATQJA010002664">
    <property type="protein sequence ID" value="CAJ0582194.1"/>
    <property type="molecule type" value="Genomic_DNA"/>
</dbReference>
<evidence type="ECO:0000256" key="1">
    <source>
        <dbReference type="SAM" id="MobiDB-lite"/>
    </source>
</evidence>
<feature type="region of interest" description="Disordered" evidence="1">
    <location>
        <begin position="177"/>
        <end position="218"/>
    </location>
</feature>
<proteinExistence type="predicted"/>